<evidence type="ECO:0000313" key="1">
    <source>
        <dbReference type="EMBL" id="MPN52595.1"/>
    </source>
</evidence>
<dbReference type="EMBL" id="VSSQ01118853">
    <property type="protein sequence ID" value="MPN52595.1"/>
    <property type="molecule type" value="Genomic_DNA"/>
</dbReference>
<proteinExistence type="predicted"/>
<accession>A0A645IMN8</accession>
<reference evidence="1" key="1">
    <citation type="submission" date="2019-08" db="EMBL/GenBank/DDBJ databases">
        <authorList>
            <person name="Kucharzyk K."/>
            <person name="Murdoch R.W."/>
            <person name="Higgins S."/>
            <person name="Loffler F."/>
        </authorList>
    </citation>
    <scope>NUCLEOTIDE SEQUENCE</scope>
</reference>
<comment type="caution">
    <text evidence="1">The sequence shown here is derived from an EMBL/GenBank/DDBJ whole genome shotgun (WGS) entry which is preliminary data.</text>
</comment>
<gene>
    <name evidence="1" type="ORF">SDC9_200257</name>
</gene>
<organism evidence="1">
    <name type="scientific">bioreactor metagenome</name>
    <dbReference type="NCBI Taxonomy" id="1076179"/>
    <lineage>
        <taxon>unclassified sequences</taxon>
        <taxon>metagenomes</taxon>
        <taxon>ecological metagenomes</taxon>
    </lineage>
</organism>
<name>A0A645IMN8_9ZZZZ</name>
<dbReference type="AlphaFoldDB" id="A0A645IMN8"/>
<protein>
    <submittedName>
        <fullName evidence="1">Uncharacterized protein</fullName>
    </submittedName>
</protein>
<sequence length="72" mass="7508">MTVIQNAKSRSSSPISNSPAISVMAAIGIAAAGNSSFVLADIVPVSCRVWFHSANRVSRRAEVPPGEPDSIQ</sequence>